<dbReference type="InterPro" id="IPR036390">
    <property type="entry name" value="WH_DNA-bd_sf"/>
</dbReference>
<comment type="function">
    <text evidence="1">Trans-acting transcriptional regulator of RuBisCO genes (rbcL and rbcS) expression.</text>
</comment>
<organism evidence="9 10">
    <name type="scientific">Chloropicon roscoffensis</name>
    <dbReference type="NCBI Taxonomy" id="1461544"/>
    <lineage>
        <taxon>Eukaryota</taxon>
        <taxon>Viridiplantae</taxon>
        <taxon>Chlorophyta</taxon>
        <taxon>Chloropicophyceae</taxon>
        <taxon>Chloropicales</taxon>
        <taxon>Chloropicaceae</taxon>
        <taxon>Chloropicon</taxon>
    </lineage>
</organism>
<evidence type="ECO:0000259" key="8">
    <source>
        <dbReference type="PROSITE" id="PS50931"/>
    </source>
</evidence>
<dbReference type="EMBL" id="CP151510">
    <property type="protein sequence ID" value="WZN64541.1"/>
    <property type="molecule type" value="Genomic_DNA"/>
</dbReference>
<dbReference type="SUPFAM" id="SSF53850">
    <property type="entry name" value="Periplasmic binding protein-like II"/>
    <property type="match status" value="1"/>
</dbReference>
<keyword evidence="10" id="KW-1185">Reference proteome</keyword>
<sequence length="444" mass="48516">MAPGERMLRGREGPMGVARDRAGSWGLPRGHRTSGTTMLGTRRRLTRAQAKSQGQESGSRHQGGGEVTTTTGRTGPGAAGEGARYVSSIEDATGRPDEPLDTVPPFTFKELLMLKALAKFGSIKAAAEHLYVSQSSVSSQLSSLEQKIKATLVNRHPGIQGASFTEEGQLLLRYAERILTASSEATRALDDLKNLDVGGVILGASQTTGTYLIPRLVGSFQQKYPGVTVKLTVGSTRSICQEVAQGEIDVAIVGGEVPEELMDNLQVTTYTEEEFVLILPPRHPLCMKRQIEKERLYNLKFVSLNQNSTSQRFQTRTLQENGLNPKMLHIQMEFNSIEAIKSAVQHGLGAAFVSQSAIQKEVQLGLLHSSSIQDVILTRKLQVVTNRKRYFSRAAQCFTQEILTAADWYGIQAVQREQVLQRQGKVGGLPPLSSGWGRGFRALK</sequence>
<feature type="domain" description="HTH lysR-type" evidence="8">
    <location>
        <begin position="106"/>
        <end position="165"/>
    </location>
</feature>
<dbReference type="Pfam" id="PF00126">
    <property type="entry name" value="HTH_1"/>
    <property type="match status" value="1"/>
</dbReference>
<feature type="region of interest" description="Disordered" evidence="7">
    <location>
        <begin position="1"/>
        <end position="82"/>
    </location>
</feature>
<gene>
    <name evidence="9" type="ORF">HKI87_10g60980</name>
</gene>
<keyword evidence="4" id="KW-0805">Transcription regulation</keyword>
<feature type="compositionally biased region" description="Basic and acidic residues" evidence="7">
    <location>
        <begin position="1"/>
        <end position="22"/>
    </location>
</feature>
<evidence type="ECO:0000256" key="7">
    <source>
        <dbReference type="SAM" id="MobiDB-lite"/>
    </source>
</evidence>
<dbReference type="InterPro" id="IPR005119">
    <property type="entry name" value="LysR_subst-bd"/>
</dbReference>
<evidence type="ECO:0000313" key="9">
    <source>
        <dbReference type="EMBL" id="WZN64541.1"/>
    </source>
</evidence>
<evidence type="ECO:0000256" key="2">
    <source>
        <dbReference type="ARBA" id="ARBA00009437"/>
    </source>
</evidence>
<dbReference type="GO" id="GO:0003700">
    <property type="term" value="F:DNA-binding transcription factor activity"/>
    <property type="evidence" value="ECO:0007669"/>
    <property type="project" value="InterPro"/>
</dbReference>
<protein>
    <recommendedName>
        <fullName evidence="3">Probable RuBisCO transcriptional regulator</fullName>
    </recommendedName>
</protein>
<evidence type="ECO:0000256" key="1">
    <source>
        <dbReference type="ARBA" id="ARBA00003782"/>
    </source>
</evidence>
<dbReference type="Gene3D" id="3.40.190.290">
    <property type="match status" value="1"/>
</dbReference>
<dbReference type="PANTHER" id="PTHR30126">
    <property type="entry name" value="HTH-TYPE TRANSCRIPTIONAL REGULATOR"/>
    <property type="match status" value="1"/>
</dbReference>
<dbReference type="PROSITE" id="PS50931">
    <property type="entry name" value="HTH_LYSR"/>
    <property type="match status" value="1"/>
</dbReference>
<name>A0AAX4PER9_9CHLO</name>
<evidence type="ECO:0000313" key="10">
    <source>
        <dbReference type="Proteomes" id="UP001472866"/>
    </source>
</evidence>
<comment type="similarity">
    <text evidence="2">Belongs to the LysR transcriptional regulatory family.</text>
</comment>
<dbReference type="Pfam" id="PF03466">
    <property type="entry name" value="LysR_substrate"/>
    <property type="match status" value="1"/>
</dbReference>
<evidence type="ECO:0000256" key="3">
    <source>
        <dbReference type="ARBA" id="ARBA00018907"/>
    </source>
</evidence>
<dbReference type="CDD" id="cd08420">
    <property type="entry name" value="PBP2_CysL_like"/>
    <property type="match status" value="1"/>
</dbReference>
<dbReference type="SUPFAM" id="SSF46785">
    <property type="entry name" value="Winged helix' DNA-binding domain"/>
    <property type="match status" value="1"/>
</dbReference>
<dbReference type="Gene3D" id="1.10.10.10">
    <property type="entry name" value="Winged helix-like DNA-binding domain superfamily/Winged helix DNA-binding domain"/>
    <property type="match status" value="1"/>
</dbReference>
<proteinExistence type="inferred from homology"/>
<keyword evidence="5" id="KW-0238">DNA-binding</keyword>
<dbReference type="InterPro" id="IPR000847">
    <property type="entry name" value="LysR_HTH_N"/>
</dbReference>
<dbReference type="Proteomes" id="UP001472866">
    <property type="component" value="Chromosome 10"/>
</dbReference>
<keyword evidence="6" id="KW-0804">Transcription</keyword>
<accession>A0AAX4PER9</accession>
<dbReference type="InterPro" id="IPR036388">
    <property type="entry name" value="WH-like_DNA-bd_sf"/>
</dbReference>
<evidence type="ECO:0000256" key="4">
    <source>
        <dbReference type="ARBA" id="ARBA00023015"/>
    </source>
</evidence>
<dbReference type="GO" id="GO:0000976">
    <property type="term" value="F:transcription cis-regulatory region binding"/>
    <property type="evidence" value="ECO:0007669"/>
    <property type="project" value="TreeGrafter"/>
</dbReference>
<dbReference type="AlphaFoldDB" id="A0AAX4PER9"/>
<evidence type="ECO:0000256" key="6">
    <source>
        <dbReference type="ARBA" id="ARBA00023163"/>
    </source>
</evidence>
<evidence type="ECO:0000256" key="5">
    <source>
        <dbReference type="ARBA" id="ARBA00023125"/>
    </source>
</evidence>
<dbReference type="PANTHER" id="PTHR30126:SF39">
    <property type="entry name" value="HTH-TYPE TRANSCRIPTIONAL REGULATOR CYSL"/>
    <property type="match status" value="1"/>
</dbReference>
<reference evidence="9 10" key="1">
    <citation type="submission" date="2024-03" db="EMBL/GenBank/DDBJ databases">
        <title>Complete genome sequence of the green alga Chloropicon roscoffensis RCC1871.</title>
        <authorList>
            <person name="Lemieux C."/>
            <person name="Pombert J.-F."/>
            <person name="Otis C."/>
            <person name="Turmel M."/>
        </authorList>
    </citation>
    <scope>NUCLEOTIDE SEQUENCE [LARGE SCALE GENOMIC DNA]</scope>
    <source>
        <strain evidence="9 10">RCC1871</strain>
    </source>
</reference>